<dbReference type="EMBL" id="UINC01103559">
    <property type="protein sequence ID" value="SVC66031.1"/>
    <property type="molecule type" value="Genomic_DNA"/>
</dbReference>
<protein>
    <recommendedName>
        <fullName evidence="3">Cytochrome oxidase subunit I profile domain-containing protein</fullName>
    </recommendedName>
</protein>
<dbReference type="SUPFAM" id="SSF81442">
    <property type="entry name" value="Cytochrome c oxidase subunit I-like"/>
    <property type="match status" value="1"/>
</dbReference>
<reference evidence="2" key="1">
    <citation type="submission" date="2018-05" db="EMBL/GenBank/DDBJ databases">
        <authorList>
            <person name="Lanie J.A."/>
            <person name="Ng W.-L."/>
            <person name="Kazmierczak K.M."/>
            <person name="Andrzejewski T.M."/>
            <person name="Davidsen T.M."/>
            <person name="Wayne K.J."/>
            <person name="Tettelin H."/>
            <person name="Glass J.I."/>
            <person name="Rusch D."/>
            <person name="Podicherti R."/>
            <person name="Tsui H.-C.T."/>
            <person name="Winkler M.E."/>
        </authorList>
    </citation>
    <scope>NUCLEOTIDE SEQUENCE</scope>
</reference>
<organism evidence="2">
    <name type="scientific">marine metagenome</name>
    <dbReference type="NCBI Taxonomy" id="408172"/>
    <lineage>
        <taxon>unclassified sequences</taxon>
        <taxon>metagenomes</taxon>
        <taxon>ecological metagenomes</taxon>
    </lineage>
</organism>
<name>A0A382P2G9_9ZZZZ</name>
<dbReference type="Gene3D" id="1.20.210.10">
    <property type="entry name" value="Cytochrome c oxidase-like, subunit I domain"/>
    <property type="match status" value="1"/>
</dbReference>
<feature type="transmembrane region" description="Helical" evidence="1">
    <location>
        <begin position="30"/>
        <end position="50"/>
    </location>
</feature>
<dbReference type="InterPro" id="IPR036927">
    <property type="entry name" value="Cyt_c_oxase-like_su1_sf"/>
</dbReference>
<keyword evidence="1" id="KW-0812">Transmembrane</keyword>
<feature type="non-terminal residue" evidence="2">
    <location>
        <position position="1"/>
    </location>
</feature>
<dbReference type="AlphaFoldDB" id="A0A382P2G9"/>
<evidence type="ECO:0008006" key="3">
    <source>
        <dbReference type="Google" id="ProtNLM"/>
    </source>
</evidence>
<evidence type="ECO:0000313" key="2">
    <source>
        <dbReference type="EMBL" id="SVC66031.1"/>
    </source>
</evidence>
<gene>
    <name evidence="2" type="ORF">METZ01_LOCUS318885</name>
</gene>
<proteinExistence type="predicted"/>
<evidence type="ECO:0000256" key="1">
    <source>
        <dbReference type="SAM" id="Phobius"/>
    </source>
</evidence>
<keyword evidence="1" id="KW-1133">Transmembrane helix</keyword>
<sequence length="69" mass="7566">VSTFSIAIPRPVHPTGLWNWITTIDHKKIGVLYGVTAFVLFISGGIEAVLMRVQLTQPELDIVSAAVYN</sequence>
<feature type="non-terminal residue" evidence="2">
    <location>
        <position position="69"/>
    </location>
</feature>
<keyword evidence="1" id="KW-0472">Membrane</keyword>
<accession>A0A382P2G9</accession>